<keyword evidence="3" id="KW-1133">Transmembrane helix</keyword>
<feature type="region of interest" description="Disordered" evidence="2">
    <location>
        <begin position="510"/>
        <end position="531"/>
    </location>
</feature>
<feature type="compositionally biased region" description="Basic and acidic residues" evidence="2">
    <location>
        <begin position="19"/>
        <end position="37"/>
    </location>
</feature>
<feature type="region of interest" description="Disordered" evidence="2">
    <location>
        <begin position="79"/>
        <end position="105"/>
    </location>
</feature>
<keyword evidence="3" id="KW-0472">Membrane</keyword>
<evidence type="ECO:0000256" key="3">
    <source>
        <dbReference type="SAM" id="Phobius"/>
    </source>
</evidence>
<feature type="transmembrane region" description="Helical" evidence="3">
    <location>
        <begin position="424"/>
        <end position="442"/>
    </location>
</feature>
<feature type="transmembrane region" description="Helical" evidence="3">
    <location>
        <begin position="249"/>
        <end position="268"/>
    </location>
</feature>
<evidence type="ECO:0000313" key="5">
    <source>
        <dbReference type="Proteomes" id="UP001165085"/>
    </source>
</evidence>
<feature type="coiled-coil region" evidence="1">
    <location>
        <begin position="472"/>
        <end position="509"/>
    </location>
</feature>
<reference evidence="5" key="1">
    <citation type="journal article" date="2023" name="Commun. Biol.">
        <title>Genome analysis of Parmales, the sister group of diatoms, reveals the evolutionary specialization of diatoms from phago-mixotrophs to photoautotrophs.</title>
        <authorList>
            <person name="Ban H."/>
            <person name="Sato S."/>
            <person name="Yoshikawa S."/>
            <person name="Yamada K."/>
            <person name="Nakamura Y."/>
            <person name="Ichinomiya M."/>
            <person name="Sato N."/>
            <person name="Blanc-Mathieu R."/>
            <person name="Endo H."/>
            <person name="Kuwata A."/>
            <person name="Ogata H."/>
        </authorList>
    </citation>
    <scope>NUCLEOTIDE SEQUENCE [LARGE SCALE GENOMIC DNA]</scope>
    <source>
        <strain evidence="5">NIES 3701</strain>
    </source>
</reference>
<keyword evidence="1" id="KW-0175">Coiled coil</keyword>
<feature type="transmembrane region" description="Helical" evidence="3">
    <location>
        <begin position="214"/>
        <end position="237"/>
    </location>
</feature>
<dbReference type="OrthoDB" id="191180at2759"/>
<feature type="region of interest" description="Disordered" evidence="2">
    <location>
        <begin position="1"/>
        <end position="43"/>
    </location>
</feature>
<proteinExistence type="predicted"/>
<dbReference type="Proteomes" id="UP001165085">
    <property type="component" value="Unassembled WGS sequence"/>
</dbReference>
<sequence>MNVQAAFARGTGGNVPDSKPGEEKDGQPKKSRPKLEPLEVNIDQPEMNEKVYVVVKRRSTNQQGLVGATMEVTRAGLGQGGSAAEMGANEDDGGGDDYKKAGFTTARPTRSVTLRRKSRQEEDEETKKLLKNLSGATSVRKHLEDESGDMHLQNKFNKKEFFTSMAYETLPPVIFSPLFAVLLEGPERAYHLINHRLFLPIDKSYQKGNPGIIIFWWIVFIPILYIVQLSFWSVLLYSDEVGIDHWEGILAIMTFLCRNMILSIKYAYYSDEELEGVRAPAPDWTDAHQTRKLIGAGWRFPLEHQGLVEEELKLAQELIDVHLGAPSFKLQSKEAAQFLRKYDCHEEFKADNGHNEDDEVSAAFIVHQYVRKCFGNEIPFGFNAKIANFAPLLTSLTPNILRLSKGQWAFGETHWQKACHAGLFISRFFFFAQLFLFGYIAVHDFMRRRATMKLLGRMTTFPGVRLEEFLTKKDSKGEKKDAELEKAAKKEAEKKAKEAKKALGKVYAQETPLDPPTEEQGEEDTTKMEEGSMEPIRSMLTSLDSPGIENLRVYIDLREGANAFSWVLARRAVKAFGSGYYSRVQAYIGVLFMWSVFAMIALNLLFWSNQKHSSITITYLCFTVFLITICVLTAVSEATKLQEMVTIHRMILKNEIFAIDQTLSDNALHEESQKKGLRSAGRGRSLDERLAAEEGEEKGQGQGRGQEGMKGPPSGGMGMKGPPAVVMPLLSPFRKNTPKPQTFQQLTELSVKLEHSKRVLKTADDLIGYQEEIHMPVNVMGVHATNGVYNTTIGILLTLAVLAVEGFSSGGLTYDNAGWSSYTTGVEAE</sequence>
<evidence type="ECO:0000256" key="2">
    <source>
        <dbReference type="SAM" id="MobiDB-lite"/>
    </source>
</evidence>
<dbReference type="EMBL" id="BRXY01000033">
    <property type="protein sequence ID" value="GMH55360.1"/>
    <property type="molecule type" value="Genomic_DNA"/>
</dbReference>
<feature type="compositionally biased region" description="Gly residues" evidence="2">
    <location>
        <begin position="700"/>
        <end position="719"/>
    </location>
</feature>
<comment type="caution">
    <text evidence="4">The sequence shown here is derived from an EMBL/GenBank/DDBJ whole genome shotgun (WGS) entry which is preliminary data.</text>
</comment>
<dbReference type="AlphaFoldDB" id="A0A9W6ZSX7"/>
<keyword evidence="5" id="KW-1185">Reference proteome</keyword>
<feature type="transmembrane region" description="Helical" evidence="3">
    <location>
        <begin position="586"/>
        <end position="607"/>
    </location>
</feature>
<feature type="transmembrane region" description="Helical" evidence="3">
    <location>
        <begin position="613"/>
        <end position="635"/>
    </location>
</feature>
<gene>
    <name evidence="4" type="ORF">TrST_g4669</name>
</gene>
<feature type="region of interest" description="Disordered" evidence="2">
    <location>
        <begin position="691"/>
        <end position="722"/>
    </location>
</feature>
<evidence type="ECO:0000313" key="4">
    <source>
        <dbReference type="EMBL" id="GMH55360.1"/>
    </source>
</evidence>
<evidence type="ECO:0000256" key="1">
    <source>
        <dbReference type="SAM" id="Coils"/>
    </source>
</evidence>
<keyword evidence="3" id="KW-0812">Transmembrane</keyword>
<name>A0A9W6ZSX7_9STRA</name>
<accession>A0A9W6ZSX7</accession>
<organism evidence="4 5">
    <name type="scientific">Triparma strigata</name>
    <dbReference type="NCBI Taxonomy" id="1606541"/>
    <lineage>
        <taxon>Eukaryota</taxon>
        <taxon>Sar</taxon>
        <taxon>Stramenopiles</taxon>
        <taxon>Ochrophyta</taxon>
        <taxon>Bolidophyceae</taxon>
        <taxon>Parmales</taxon>
        <taxon>Triparmaceae</taxon>
        <taxon>Triparma</taxon>
    </lineage>
</organism>
<protein>
    <submittedName>
        <fullName evidence="4">Uncharacterized protein</fullName>
    </submittedName>
</protein>